<name>A0A368YN22_9HYPH</name>
<reference evidence="1 2" key="1">
    <citation type="submission" date="2018-07" db="EMBL/GenBank/DDBJ databases">
        <title>Genomic Encyclopedia of Type Strains, Phase III (KMG-III): the genomes of soil and plant-associated and newly described type strains.</title>
        <authorList>
            <person name="Whitman W."/>
        </authorList>
    </citation>
    <scope>NUCLEOTIDE SEQUENCE [LARGE SCALE GENOMIC DNA]</scope>
    <source>
        <strain evidence="1 2">31-25a</strain>
    </source>
</reference>
<keyword evidence="2" id="KW-1185">Reference proteome</keyword>
<dbReference type="RefSeq" id="WP_181872494.1">
    <property type="nucleotide sequence ID" value="NZ_QPJM01000010.1"/>
</dbReference>
<gene>
    <name evidence="1" type="ORF">C7476_110175</name>
</gene>
<evidence type="ECO:0008006" key="3">
    <source>
        <dbReference type="Google" id="ProtNLM"/>
    </source>
</evidence>
<comment type="caution">
    <text evidence="1">The sequence shown here is derived from an EMBL/GenBank/DDBJ whole genome shotgun (WGS) entry which is preliminary data.</text>
</comment>
<accession>A0A368YN22</accession>
<proteinExistence type="predicted"/>
<dbReference type="EMBL" id="QPJM01000010">
    <property type="protein sequence ID" value="RCW81621.1"/>
    <property type="molecule type" value="Genomic_DNA"/>
</dbReference>
<organism evidence="1 2">
    <name type="scientific">Phyllobacterium bourgognense</name>
    <dbReference type="NCBI Taxonomy" id="314236"/>
    <lineage>
        <taxon>Bacteria</taxon>
        <taxon>Pseudomonadati</taxon>
        <taxon>Pseudomonadota</taxon>
        <taxon>Alphaproteobacteria</taxon>
        <taxon>Hyphomicrobiales</taxon>
        <taxon>Phyllobacteriaceae</taxon>
        <taxon>Phyllobacterium</taxon>
    </lineage>
</organism>
<evidence type="ECO:0000313" key="1">
    <source>
        <dbReference type="EMBL" id="RCW81621.1"/>
    </source>
</evidence>
<dbReference type="AlphaFoldDB" id="A0A368YN22"/>
<dbReference type="Proteomes" id="UP000253324">
    <property type="component" value="Unassembled WGS sequence"/>
</dbReference>
<evidence type="ECO:0000313" key="2">
    <source>
        <dbReference type="Proteomes" id="UP000253324"/>
    </source>
</evidence>
<sequence length="99" mass="11432">MTYVDFGITRTVRRLLSDFTAYREELRTERHISTLPEHILKDIGWPDAYAERLARRGSMQENEAGTESASSDLAPWQLGWPKARRPRKVSKSGYFGLEC</sequence>
<protein>
    <recommendedName>
        <fullName evidence="3">DUF1127 domain-containing protein</fullName>
    </recommendedName>
</protein>